<proteinExistence type="predicted"/>
<feature type="transmembrane region" description="Helical" evidence="1">
    <location>
        <begin position="12"/>
        <end position="30"/>
    </location>
</feature>
<name>A0A1H8SA61_9ACTN</name>
<protein>
    <submittedName>
        <fullName evidence="2">Uncharacterized protein</fullName>
    </submittedName>
</protein>
<keyword evidence="1" id="KW-0812">Transmembrane</keyword>
<keyword evidence="3" id="KW-1185">Reference proteome</keyword>
<evidence type="ECO:0000313" key="2">
    <source>
        <dbReference type="EMBL" id="SEO75254.1"/>
    </source>
</evidence>
<keyword evidence="1" id="KW-0472">Membrane</keyword>
<dbReference type="Proteomes" id="UP000198960">
    <property type="component" value="Unassembled WGS sequence"/>
</dbReference>
<gene>
    <name evidence="2" type="ORF">SAMN05660991_01527</name>
</gene>
<organism evidence="2 3">
    <name type="scientific">Trujillonella endophytica</name>
    <dbReference type="NCBI Taxonomy" id="673521"/>
    <lineage>
        <taxon>Bacteria</taxon>
        <taxon>Bacillati</taxon>
        <taxon>Actinomycetota</taxon>
        <taxon>Actinomycetes</taxon>
        <taxon>Geodermatophilales</taxon>
        <taxon>Geodermatophilaceae</taxon>
        <taxon>Trujillonella</taxon>
    </lineage>
</organism>
<dbReference type="AlphaFoldDB" id="A0A1H8SA61"/>
<sequence>MQRERSGWSRGSVVPVAVVALFAAAVSWSVFGDFRLVVVAVGAAASAELGSWWRRRHAVDPAAGDPPPAPDE</sequence>
<evidence type="ECO:0000313" key="3">
    <source>
        <dbReference type="Proteomes" id="UP000198960"/>
    </source>
</evidence>
<evidence type="ECO:0000256" key="1">
    <source>
        <dbReference type="SAM" id="Phobius"/>
    </source>
</evidence>
<feature type="transmembrane region" description="Helical" evidence="1">
    <location>
        <begin position="36"/>
        <end position="53"/>
    </location>
</feature>
<accession>A0A1H8SA61</accession>
<dbReference type="EMBL" id="FOEE01000004">
    <property type="protein sequence ID" value="SEO75254.1"/>
    <property type="molecule type" value="Genomic_DNA"/>
</dbReference>
<reference evidence="3" key="1">
    <citation type="submission" date="2016-10" db="EMBL/GenBank/DDBJ databases">
        <authorList>
            <person name="Varghese N."/>
            <person name="Submissions S."/>
        </authorList>
    </citation>
    <scope>NUCLEOTIDE SEQUENCE [LARGE SCALE GENOMIC DNA]</scope>
    <source>
        <strain evidence="3">DSM 45413</strain>
    </source>
</reference>
<keyword evidence="1" id="KW-1133">Transmembrane helix</keyword>